<dbReference type="GO" id="GO:0005737">
    <property type="term" value="C:cytoplasm"/>
    <property type="evidence" value="ECO:0007669"/>
    <property type="project" value="TreeGrafter"/>
</dbReference>
<protein>
    <recommendedName>
        <fullName evidence="3">tetrahydrofolate synthase</fullName>
        <ecNumber evidence="3">6.3.2.17</ecNumber>
    </recommendedName>
</protein>
<feature type="non-terminal residue" evidence="11">
    <location>
        <position position="358"/>
    </location>
</feature>
<evidence type="ECO:0000259" key="10">
    <source>
        <dbReference type="Pfam" id="PF08245"/>
    </source>
</evidence>
<dbReference type="PROSITE" id="PS01011">
    <property type="entry name" value="FOLYLPOLYGLU_SYNT_1"/>
    <property type="match status" value="1"/>
</dbReference>
<evidence type="ECO:0000256" key="6">
    <source>
        <dbReference type="ARBA" id="ARBA00022741"/>
    </source>
</evidence>
<dbReference type="InterPro" id="IPR013221">
    <property type="entry name" value="Mur_ligase_cen"/>
</dbReference>
<dbReference type="PANTHER" id="PTHR11136:SF0">
    <property type="entry name" value="DIHYDROFOLATE SYNTHETASE-RELATED"/>
    <property type="match status" value="1"/>
</dbReference>
<comment type="similarity">
    <text evidence="2">Belongs to the folylpolyglutamate synthase family.</text>
</comment>
<dbReference type="Pfam" id="PF08245">
    <property type="entry name" value="Mur_ligase_M"/>
    <property type="match status" value="1"/>
</dbReference>
<proteinExistence type="inferred from homology"/>
<feature type="domain" description="Mur ligase central" evidence="10">
    <location>
        <begin position="45"/>
        <end position="255"/>
    </location>
</feature>
<keyword evidence="7" id="KW-0067">ATP-binding</keyword>
<sequence length="358" mass="39915">VSVFESHLDYLYNLKRLGIKVGLSHTIELLKRCGDPQNNFKSVHIAGTNGKGSTCAIISSILKTAGLKVGLYTSPHLIRFNERIRVNNNPIENAQIVRFIEQYKSDIDEIKSTFFETTTALAFKHFSNQNIDIAIIETGLGGRLDSTNVLNPNVTVITPVSLDHCDILGNDILSIAGEKEGIIKKNIPLVLAPQLPAVQNQLLKKAEKVGASVINVEIPSKVQITEWGTKFKRKDQLFNIPLIGSHQAINASVGIELIQSFMPEIKKEIIDTGLNKVKWPGRLQRMKKEYPIYYDVAHNFHGLQSILETMSQIFNKKPFGLFVMKKNKEPDLVVKALENKFDQLVISGAPELGLMSGY</sequence>
<dbReference type="EC" id="6.3.2.17" evidence="3"/>
<evidence type="ECO:0000256" key="8">
    <source>
        <dbReference type="ARBA" id="ARBA00022842"/>
    </source>
</evidence>
<dbReference type="InterPro" id="IPR001645">
    <property type="entry name" value="Folylpolyglutamate_synth"/>
</dbReference>
<feature type="non-terminal residue" evidence="11">
    <location>
        <position position="1"/>
    </location>
</feature>
<gene>
    <name evidence="11" type="ORF">METZ01_LOCUS27972</name>
</gene>
<evidence type="ECO:0000256" key="3">
    <source>
        <dbReference type="ARBA" id="ARBA00013025"/>
    </source>
</evidence>
<evidence type="ECO:0000256" key="7">
    <source>
        <dbReference type="ARBA" id="ARBA00022840"/>
    </source>
</evidence>
<dbReference type="GO" id="GO:0046872">
    <property type="term" value="F:metal ion binding"/>
    <property type="evidence" value="ECO:0007669"/>
    <property type="project" value="UniProtKB-KW"/>
</dbReference>
<reference evidence="11" key="1">
    <citation type="submission" date="2018-05" db="EMBL/GenBank/DDBJ databases">
        <authorList>
            <person name="Lanie J.A."/>
            <person name="Ng W.-L."/>
            <person name="Kazmierczak K.M."/>
            <person name="Andrzejewski T.M."/>
            <person name="Davidsen T.M."/>
            <person name="Wayne K.J."/>
            <person name="Tettelin H."/>
            <person name="Glass J.I."/>
            <person name="Rusch D."/>
            <person name="Podicherti R."/>
            <person name="Tsui H.-C.T."/>
            <person name="Winkler M.E."/>
        </authorList>
    </citation>
    <scope>NUCLEOTIDE SEQUENCE</scope>
</reference>
<name>A0A381Q821_9ZZZZ</name>
<dbReference type="NCBIfam" id="TIGR01499">
    <property type="entry name" value="folC"/>
    <property type="match status" value="1"/>
</dbReference>
<evidence type="ECO:0000256" key="9">
    <source>
        <dbReference type="ARBA" id="ARBA00047493"/>
    </source>
</evidence>
<keyword evidence="4" id="KW-0436">Ligase</keyword>
<comment type="catalytic activity">
    <reaction evidence="9">
        <text>(6S)-5,6,7,8-tetrahydrofolyl-(gamma-L-Glu)(n) + L-glutamate + ATP = (6S)-5,6,7,8-tetrahydrofolyl-(gamma-L-Glu)(n+1) + ADP + phosphate + H(+)</text>
        <dbReference type="Rhea" id="RHEA:10580"/>
        <dbReference type="Rhea" id="RHEA-COMP:14738"/>
        <dbReference type="Rhea" id="RHEA-COMP:14740"/>
        <dbReference type="ChEBI" id="CHEBI:15378"/>
        <dbReference type="ChEBI" id="CHEBI:29985"/>
        <dbReference type="ChEBI" id="CHEBI:30616"/>
        <dbReference type="ChEBI" id="CHEBI:43474"/>
        <dbReference type="ChEBI" id="CHEBI:141005"/>
        <dbReference type="ChEBI" id="CHEBI:456216"/>
        <dbReference type="EC" id="6.3.2.17"/>
    </reaction>
</comment>
<dbReference type="GO" id="GO:0008841">
    <property type="term" value="F:dihydrofolate synthase activity"/>
    <property type="evidence" value="ECO:0007669"/>
    <property type="project" value="TreeGrafter"/>
</dbReference>
<organism evidence="11">
    <name type="scientific">marine metagenome</name>
    <dbReference type="NCBI Taxonomy" id="408172"/>
    <lineage>
        <taxon>unclassified sequences</taxon>
        <taxon>metagenomes</taxon>
        <taxon>ecological metagenomes</taxon>
    </lineage>
</organism>
<evidence type="ECO:0000256" key="5">
    <source>
        <dbReference type="ARBA" id="ARBA00022723"/>
    </source>
</evidence>
<keyword evidence="6" id="KW-0547">Nucleotide-binding</keyword>
<dbReference type="PANTHER" id="PTHR11136">
    <property type="entry name" value="FOLYLPOLYGLUTAMATE SYNTHASE-RELATED"/>
    <property type="match status" value="1"/>
</dbReference>
<evidence type="ECO:0000313" key="11">
    <source>
        <dbReference type="EMBL" id="SUZ75118.1"/>
    </source>
</evidence>
<dbReference type="GO" id="GO:0004326">
    <property type="term" value="F:tetrahydrofolylpolyglutamate synthase activity"/>
    <property type="evidence" value="ECO:0007669"/>
    <property type="project" value="UniProtKB-EC"/>
</dbReference>
<dbReference type="Gene3D" id="3.40.1190.10">
    <property type="entry name" value="Mur-like, catalytic domain"/>
    <property type="match status" value="1"/>
</dbReference>
<evidence type="ECO:0000256" key="1">
    <source>
        <dbReference type="ARBA" id="ARBA00001946"/>
    </source>
</evidence>
<comment type="cofactor">
    <cofactor evidence="1">
        <name>Mg(2+)</name>
        <dbReference type="ChEBI" id="CHEBI:18420"/>
    </cofactor>
</comment>
<dbReference type="GO" id="GO:0005524">
    <property type="term" value="F:ATP binding"/>
    <property type="evidence" value="ECO:0007669"/>
    <property type="project" value="UniProtKB-KW"/>
</dbReference>
<dbReference type="SUPFAM" id="SSF53244">
    <property type="entry name" value="MurD-like peptide ligases, peptide-binding domain"/>
    <property type="match status" value="1"/>
</dbReference>
<dbReference type="InterPro" id="IPR018109">
    <property type="entry name" value="Folylpolyglutamate_synth_CS"/>
</dbReference>
<accession>A0A381Q821</accession>
<dbReference type="AlphaFoldDB" id="A0A381Q821"/>
<keyword evidence="5" id="KW-0479">Metal-binding</keyword>
<keyword evidence="8" id="KW-0460">Magnesium</keyword>
<evidence type="ECO:0000256" key="4">
    <source>
        <dbReference type="ARBA" id="ARBA00022598"/>
    </source>
</evidence>
<dbReference type="FunFam" id="3.40.1190.10:FF:000011">
    <property type="entry name" value="Folylpolyglutamate synthase/dihydrofolate synthase"/>
    <property type="match status" value="1"/>
</dbReference>
<evidence type="ECO:0000256" key="2">
    <source>
        <dbReference type="ARBA" id="ARBA00008276"/>
    </source>
</evidence>
<dbReference type="PROSITE" id="PS01012">
    <property type="entry name" value="FOLYLPOLYGLU_SYNT_2"/>
    <property type="match status" value="1"/>
</dbReference>
<dbReference type="InterPro" id="IPR036565">
    <property type="entry name" value="Mur-like_cat_sf"/>
</dbReference>
<dbReference type="SUPFAM" id="SSF53623">
    <property type="entry name" value="MurD-like peptide ligases, catalytic domain"/>
    <property type="match status" value="1"/>
</dbReference>
<dbReference type="Gene3D" id="3.90.190.20">
    <property type="entry name" value="Mur ligase, C-terminal domain"/>
    <property type="match status" value="1"/>
</dbReference>
<dbReference type="InterPro" id="IPR036615">
    <property type="entry name" value="Mur_ligase_C_dom_sf"/>
</dbReference>
<dbReference type="EMBL" id="UINC01001234">
    <property type="protein sequence ID" value="SUZ75118.1"/>
    <property type="molecule type" value="Genomic_DNA"/>
</dbReference>